<keyword evidence="1" id="KW-0418">Kinase</keyword>
<accession>A0AB39MRQ1</accession>
<dbReference type="AlphaFoldDB" id="A0AB39MRQ1"/>
<dbReference type="RefSeq" id="WP_369269573.1">
    <property type="nucleotide sequence ID" value="NZ_CP163432.1"/>
</dbReference>
<protein>
    <submittedName>
        <fullName evidence="1">Cytidylate kinase family protein</fullName>
    </submittedName>
</protein>
<dbReference type="Gene3D" id="3.40.50.300">
    <property type="entry name" value="P-loop containing nucleotide triphosphate hydrolases"/>
    <property type="match status" value="1"/>
</dbReference>
<dbReference type="Pfam" id="PF13189">
    <property type="entry name" value="Cytidylate_kin2"/>
    <property type="match status" value="1"/>
</dbReference>
<dbReference type="GO" id="GO:0016301">
    <property type="term" value="F:kinase activity"/>
    <property type="evidence" value="ECO:0007669"/>
    <property type="project" value="UniProtKB-KW"/>
</dbReference>
<dbReference type="EMBL" id="CP163432">
    <property type="protein sequence ID" value="XDQ09135.1"/>
    <property type="molecule type" value="Genomic_DNA"/>
</dbReference>
<organism evidence="1">
    <name type="scientific">Streptomyces sp. R11</name>
    <dbReference type="NCBI Taxonomy" id="3238625"/>
    <lineage>
        <taxon>Bacteria</taxon>
        <taxon>Bacillati</taxon>
        <taxon>Actinomycetota</taxon>
        <taxon>Actinomycetes</taxon>
        <taxon>Kitasatosporales</taxon>
        <taxon>Streptomycetaceae</taxon>
        <taxon>Streptomyces</taxon>
    </lineage>
</organism>
<name>A0AB39MRQ1_9ACTN</name>
<proteinExistence type="predicted"/>
<dbReference type="SUPFAM" id="SSF52540">
    <property type="entry name" value="P-loop containing nucleoside triphosphate hydrolases"/>
    <property type="match status" value="1"/>
</dbReference>
<gene>
    <name evidence="1" type="ORF">AB5J55_05510</name>
</gene>
<keyword evidence="1" id="KW-0808">Transferase</keyword>
<reference evidence="1" key="1">
    <citation type="submission" date="2024-07" db="EMBL/GenBank/DDBJ databases">
        <authorList>
            <person name="Yu S.T."/>
        </authorList>
    </citation>
    <scope>NUCLEOTIDE SEQUENCE</scope>
    <source>
        <strain evidence="1">R11</strain>
    </source>
</reference>
<sequence length="203" mass="23139">MRGLNIAVSGLTAAGKTTHSRLLSAELGYRYVSATAIIADMIGIPRSEVDSGFWQKYGEEIARLRDTTNLDRELDTRLLDEAACEEGLVIDAWALPWLAPPENCLFVWIESDHRSRTLKAAVSDECRNTLEWYSEFIKHKDDDTRARFLSIYGFDLYGARQHFDVDLENSHFITEATRADSDRGISGFQPELRRAVERKLRPQ</sequence>
<dbReference type="InterPro" id="IPR027417">
    <property type="entry name" value="P-loop_NTPase"/>
</dbReference>
<evidence type="ECO:0000313" key="1">
    <source>
        <dbReference type="EMBL" id="XDQ09135.1"/>
    </source>
</evidence>